<proteinExistence type="predicted"/>
<dbReference type="AlphaFoldDB" id="A0AAE4QX53"/>
<evidence type="ECO:0000313" key="2">
    <source>
        <dbReference type="Proteomes" id="UP001185873"/>
    </source>
</evidence>
<accession>A0AAE4QX53</accession>
<name>A0AAE4QX53_9ACTN</name>
<reference evidence="1" key="1">
    <citation type="submission" date="2023-10" db="EMBL/GenBank/DDBJ databases">
        <title>Development of a sustainable strategy for remediation of hydrocarbon-contaminated territories based on the waste exchange concept.</title>
        <authorList>
            <person name="Krivoruchko A."/>
        </authorList>
    </citation>
    <scope>NUCLEOTIDE SEQUENCE</scope>
    <source>
        <strain evidence="1">IEGM 1175</strain>
    </source>
</reference>
<protein>
    <submittedName>
        <fullName evidence="1">Uncharacterized protein</fullName>
    </submittedName>
</protein>
<dbReference type="EMBL" id="JAWLKJ010000003">
    <property type="protein sequence ID" value="MDV6299971.1"/>
    <property type="molecule type" value="Genomic_DNA"/>
</dbReference>
<gene>
    <name evidence="1" type="ORF">R3P82_12710</name>
</gene>
<comment type="caution">
    <text evidence="1">The sequence shown here is derived from an EMBL/GenBank/DDBJ whole genome shotgun (WGS) entry which is preliminary data.</text>
</comment>
<organism evidence="1 2">
    <name type="scientific">Dietzia maris</name>
    <dbReference type="NCBI Taxonomy" id="37915"/>
    <lineage>
        <taxon>Bacteria</taxon>
        <taxon>Bacillati</taxon>
        <taxon>Actinomycetota</taxon>
        <taxon>Actinomycetes</taxon>
        <taxon>Mycobacteriales</taxon>
        <taxon>Dietziaceae</taxon>
        <taxon>Dietzia</taxon>
    </lineage>
</organism>
<sequence>MSDTVEQAARMIRDGDPEGMGYAQAHNVASALADAGLLAESVEGELADSVVQDWVMIPADQVHDEWAVERPDPVDHQPRYDRFPTLDAALAERWGNDRVVQRVATGWEPVDPDADEHEGQAER</sequence>
<dbReference type="RefSeq" id="WP_317470630.1">
    <property type="nucleotide sequence ID" value="NZ_JAWLKJ010000003.1"/>
</dbReference>
<evidence type="ECO:0000313" key="1">
    <source>
        <dbReference type="EMBL" id="MDV6299971.1"/>
    </source>
</evidence>
<dbReference type="Proteomes" id="UP001185873">
    <property type="component" value="Unassembled WGS sequence"/>
</dbReference>